<feature type="domain" description="NTR" evidence="7">
    <location>
        <begin position="19"/>
        <end position="150"/>
    </location>
</feature>
<name>A0A183UWW3_TOXCA</name>
<dbReference type="Pfam" id="PF00965">
    <property type="entry name" value="TIMP"/>
    <property type="match status" value="1"/>
</dbReference>
<feature type="signal peptide" evidence="6">
    <location>
        <begin position="1"/>
        <end position="18"/>
    </location>
</feature>
<dbReference type="PANTHER" id="PTHR11844">
    <property type="entry name" value="METALLOPROTEASE INHIBITOR"/>
    <property type="match status" value="1"/>
</dbReference>
<dbReference type="Proteomes" id="UP000050794">
    <property type="component" value="Unassembled WGS sequence"/>
</dbReference>
<keyword evidence="2" id="KW-0964">Secreted</keyword>
<keyword evidence="6" id="KW-0732">Signal</keyword>
<sequence length="150" mass="16687">MKLSSVTVFATTLALSMSCSCVFRTPEEAYDDAQWVSRALVLSKRQQNMTDFVWRIIYTVRYITVFKNVKGSRPLCPQIWTAPDTAACGVPFLEPGKQYLLAGSFDDDSKPTINLCTPLIGPWNASDWENLPKQIKTKLGSGTAGRKSQC</sequence>
<proteinExistence type="predicted"/>
<accession>A0A183UWW3</accession>
<dbReference type="InterPro" id="IPR008993">
    <property type="entry name" value="TIMP-like_OB-fold"/>
</dbReference>
<evidence type="ECO:0000259" key="7">
    <source>
        <dbReference type="PROSITE" id="PS50189"/>
    </source>
</evidence>
<reference evidence="8 9" key="2">
    <citation type="submission" date="2018-11" db="EMBL/GenBank/DDBJ databases">
        <authorList>
            <consortium name="Pathogen Informatics"/>
        </authorList>
    </citation>
    <scope>NUCLEOTIDE SEQUENCE [LARGE SCALE GENOMIC DNA]</scope>
</reference>
<evidence type="ECO:0000256" key="1">
    <source>
        <dbReference type="ARBA" id="ARBA00004613"/>
    </source>
</evidence>
<dbReference type="Gene3D" id="2.40.50.120">
    <property type="match status" value="1"/>
</dbReference>
<dbReference type="GO" id="GO:0031012">
    <property type="term" value="C:extracellular matrix"/>
    <property type="evidence" value="ECO:0007669"/>
    <property type="project" value="TreeGrafter"/>
</dbReference>
<dbReference type="PROSITE" id="PS50189">
    <property type="entry name" value="NTR"/>
    <property type="match status" value="1"/>
</dbReference>
<keyword evidence="9" id="KW-1185">Reference proteome</keyword>
<dbReference type="GO" id="GO:0005615">
    <property type="term" value="C:extracellular space"/>
    <property type="evidence" value="ECO:0007669"/>
    <property type="project" value="TreeGrafter"/>
</dbReference>
<dbReference type="GO" id="GO:0002020">
    <property type="term" value="F:protease binding"/>
    <property type="evidence" value="ECO:0007669"/>
    <property type="project" value="TreeGrafter"/>
</dbReference>
<evidence type="ECO:0000256" key="3">
    <source>
        <dbReference type="ARBA" id="ARBA00023157"/>
    </source>
</evidence>
<keyword evidence="4" id="KW-0479">Metal-binding</keyword>
<organism evidence="9 10">
    <name type="scientific">Toxocara canis</name>
    <name type="common">Canine roundworm</name>
    <dbReference type="NCBI Taxonomy" id="6265"/>
    <lineage>
        <taxon>Eukaryota</taxon>
        <taxon>Metazoa</taxon>
        <taxon>Ecdysozoa</taxon>
        <taxon>Nematoda</taxon>
        <taxon>Chromadorea</taxon>
        <taxon>Rhabditida</taxon>
        <taxon>Spirurina</taxon>
        <taxon>Ascaridomorpha</taxon>
        <taxon>Ascaridoidea</taxon>
        <taxon>Toxocaridae</taxon>
        <taxon>Toxocara</taxon>
    </lineage>
</organism>
<evidence type="ECO:0000313" key="8">
    <source>
        <dbReference type="EMBL" id="VDM44304.1"/>
    </source>
</evidence>
<dbReference type="WBParaSite" id="TCNE_0001298301-mRNA-1">
    <property type="protein sequence ID" value="TCNE_0001298301-mRNA-1"/>
    <property type="gene ID" value="TCNE_0001298301"/>
</dbReference>
<feature type="disulfide bond" evidence="5">
    <location>
        <begin position="19"/>
        <end position="88"/>
    </location>
</feature>
<dbReference type="PANTHER" id="PTHR11844:SF25">
    <property type="entry name" value="NTR DOMAIN-CONTAINING PROTEIN"/>
    <property type="match status" value="1"/>
</dbReference>
<dbReference type="GO" id="GO:0046872">
    <property type="term" value="F:metal ion binding"/>
    <property type="evidence" value="ECO:0007669"/>
    <property type="project" value="UniProtKB-KW"/>
</dbReference>
<dbReference type="InterPro" id="IPR001820">
    <property type="entry name" value="TIMP"/>
</dbReference>
<reference evidence="10" key="1">
    <citation type="submission" date="2016-06" db="UniProtKB">
        <authorList>
            <consortium name="WormBaseParasite"/>
        </authorList>
    </citation>
    <scope>IDENTIFICATION</scope>
</reference>
<dbReference type="GO" id="GO:0008191">
    <property type="term" value="F:metalloendopeptidase inhibitor activity"/>
    <property type="evidence" value="ECO:0007669"/>
    <property type="project" value="InterPro"/>
</dbReference>
<evidence type="ECO:0000256" key="5">
    <source>
        <dbReference type="PIRSR" id="PIRSR601820-3"/>
    </source>
</evidence>
<dbReference type="PROSITE" id="PS51257">
    <property type="entry name" value="PROKAR_LIPOPROTEIN"/>
    <property type="match status" value="1"/>
</dbReference>
<gene>
    <name evidence="8" type="ORF">TCNE_LOCUS12983</name>
</gene>
<dbReference type="EMBL" id="UYWY01021507">
    <property type="protein sequence ID" value="VDM44304.1"/>
    <property type="molecule type" value="Genomic_DNA"/>
</dbReference>
<dbReference type="SUPFAM" id="SSF50242">
    <property type="entry name" value="TIMP-like"/>
    <property type="match status" value="1"/>
</dbReference>
<feature type="chain" id="PRO_5044553459" evidence="6">
    <location>
        <begin position="19"/>
        <end position="150"/>
    </location>
</feature>
<evidence type="ECO:0000256" key="6">
    <source>
        <dbReference type="SAM" id="SignalP"/>
    </source>
</evidence>
<evidence type="ECO:0000313" key="10">
    <source>
        <dbReference type="WBParaSite" id="TCNE_0001298301-mRNA-1"/>
    </source>
</evidence>
<feature type="disulfide bond" evidence="5">
    <location>
        <begin position="21"/>
        <end position="116"/>
    </location>
</feature>
<comment type="subcellular location">
    <subcellularLocation>
        <location evidence="1">Secreted</location>
    </subcellularLocation>
</comment>
<evidence type="ECO:0000256" key="4">
    <source>
        <dbReference type="PIRSR" id="PIRSR601820-1"/>
    </source>
</evidence>
<evidence type="ECO:0000256" key="2">
    <source>
        <dbReference type="ARBA" id="ARBA00022525"/>
    </source>
</evidence>
<dbReference type="InterPro" id="IPR001134">
    <property type="entry name" value="Netrin_domain"/>
</dbReference>
<feature type="binding site" evidence="4">
    <location>
        <position position="19"/>
    </location>
    <ligand>
        <name>Zn(2+)</name>
        <dbReference type="ChEBI" id="CHEBI:29105"/>
        <note>ligand shared with metalloproteinase partner</note>
    </ligand>
</feature>
<dbReference type="GO" id="GO:0051045">
    <property type="term" value="P:negative regulation of membrane protein ectodomain proteolysis"/>
    <property type="evidence" value="ECO:0007669"/>
    <property type="project" value="TreeGrafter"/>
</dbReference>
<protein>
    <submittedName>
        <fullName evidence="10">Metalloproteinase inhibitor 2</fullName>
    </submittedName>
</protein>
<keyword evidence="3 5" id="KW-1015">Disulfide bond</keyword>
<evidence type="ECO:0000313" key="9">
    <source>
        <dbReference type="Proteomes" id="UP000050794"/>
    </source>
</evidence>
<keyword evidence="4" id="KW-0862">Zinc</keyword>
<dbReference type="AlphaFoldDB" id="A0A183UWW3"/>